<comment type="function">
    <text evidence="1">Is involved in generating a small heat-stable compound (Nod), an acylated oligomer of N-acetylglucosamine, that stimulates mitosis in various plant protoplasts.</text>
</comment>
<dbReference type="SUPFAM" id="SSF88713">
    <property type="entry name" value="Glycoside hydrolase/deacetylase"/>
    <property type="match status" value="1"/>
</dbReference>
<feature type="domain" description="NodB homology" evidence="6">
    <location>
        <begin position="91"/>
        <end position="345"/>
    </location>
</feature>
<name>A0A8J2YJ47_9RHOB</name>
<dbReference type="RefSeq" id="WP_188409954.1">
    <property type="nucleotide sequence ID" value="NZ_BMCP01000002.1"/>
</dbReference>
<evidence type="ECO:0000259" key="6">
    <source>
        <dbReference type="PROSITE" id="PS51677"/>
    </source>
</evidence>
<reference evidence="7" key="2">
    <citation type="submission" date="2020-09" db="EMBL/GenBank/DDBJ databases">
        <authorList>
            <person name="Sun Q."/>
            <person name="Sedlacek I."/>
        </authorList>
    </citation>
    <scope>NUCLEOTIDE SEQUENCE</scope>
    <source>
        <strain evidence="7">CCM 7684</strain>
    </source>
</reference>
<evidence type="ECO:0000256" key="3">
    <source>
        <dbReference type="ARBA" id="ARBA00020071"/>
    </source>
</evidence>
<dbReference type="Gene3D" id="3.20.20.370">
    <property type="entry name" value="Glycoside hydrolase/deacetylase"/>
    <property type="match status" value="1"/>
</dbReference>
<dbReference type="Pfam" id="PF01522">
    <property type="entry name" value="Polysacc_deac_1"/>
    <property type="match status" value="1"/>
</dbReference>
<comment type="caution">
    <text evidence="7">The sequence shown here is derived from an EMBL/GenBank/DDBJ whole genome shotgun (WGS) entry which is preliminary data.</text>
</comment>
<dbReference type="InterPro" id="IPR051398">
    <property type="entry name" value="Polysacch_Deacetylase"/>
</dbReference>
<protein>
    <recommendedName>
        <fullName evidence="3">Chitooligosaccharide deacetylase</fullName>
    </recommendedName>
    <alternativeName>
        <fullName evidence="5">Nodulation protein B</fullName>
    </alternativeName>
</protein>
<reference evidence="7" key="1">
    <citation type="journal article" date="2014" name="Int. J. Syst. Evol. Microbiol.">
        <title>Complete genome sequence of Corynebacterium casei LMG S-19264T (=DSM 44701T), isolated from a smear-ripened cheese.</title>
        <authorList>
            <consortium name="US DOE Joint Genome Institute (JGI-PGF)"/>
            <person name="Walter F."/>
            <person name="Albersmeier A."/>
            <person name="Kalinowski J."/>
            <person name="Ruckert C."/>
        </authorList>
    </citation>
    <scope>NUCLEOTIDE SEQUENCE</scope>
    <source>
        <strain evidence="7">CCM 7684</strain>
    </source>
</reference>
<keyword evidence="8" id="KW-1185">Reference proteome</keyword>
<organism evidence="7 8">
    <name type="scientific">Agaricicola taiwanensis</name>
    <dbReference type="NCBI Taxonomy" id="591372"/>
    <lineage>
        <taxon>Bacteria</taxon>
        <taxon>Pseudomonadati</taxon>
        <taxon>Pseudomonadota</taxon>
        <taxon>Alphaproteobacteria</taxon>
        <taxon>Rhodobacterales</taxon>
        <taxon>Paracoccaceae</taxon>
        <taxon>Agaricicola</taxon>
    </lineage>
</organism>
<evidence type="ECO:0000256" key="1">
    <source>
        <dbReference type="ARBA" id="ARBA00003236"/>
    </source>
</evidence>
<evidence type="ECO:0000313" key="7">
    <source>
        <dbReference type="EMBL" id="GGE46027.1"/>
    </source>
</evidence>
<keyword evidence="4" id="KW-0732">Signal</keyword>
<dbReference type="InterPro" id="IPR002509">
    <property type="entry name" value="NODB_dom"/>
</dbReference>
<evidence type="ECO:0000256" key="5">
    <source>
        <dbReference type="ARBA" id="ARBA00032976"/>
    </source>
</evidence>
<dbReference type="AlphaFoldDB" id="A0A8J2YJ47"/>
<evidence type="ECO:0000256" key="2">
    <source>
        <dbReference type="ARBA" id="ARBA00010973"/>
    </source>
</evidence>
<dbReference type="CDD" id="cd10968">
    <property type="entry name" value="CE4_Mlr8448_like_5s"/>
    <property type="match status" value="1"/>
</dbReference>
<accession>A0A8J2YJ47</accession>
<dbReference type="GO" id="GO:0016810">
    <property type="term" value="F:hydrolase activity, acting on carbon-nitrogen (but not peptide) bonds"/>
    <property type="evidence" value="ECO:0007669"/>
    <property type="project" value="InterPro"/>
</dbReference>
<dbReference type="EMBL" id="BMCP01000002">
    <property type="protein sequence ID" value="GGE46027.1"/>
    <property type="molecule type" value="Genomic_DNA"/>
</dbReference>
<evidence type="ECO:0000256" key="4">
    <source>
        <dbReference type="ARBA" id="ARBA00022729"/>
    </source>
</evidence>
<sequence length="345" mass="38376">MRTRLIASALDLMHASGLAKAAERHTRGQGIILTMHHVLPDRIDPFQPNKLLAITPQFLEHAILTLRRKGYDIVTLDEAADRMISGRESRSFAVLTFDDAYRDVRDNALPVLRRHACPATIFVVSSFAAGRGFMWWRALEAALASQALVRIDLGQGEEAIPTATAEEKNRAWSHIYWRLRGGEEERLRAVVAMLAAQAGYDCESDCKAVCLSWQELRELAADPLITIGAHTVRHYMLAKWPEDVARAEIADNRADIERELGLSVDHLAYPVGDPASAGTREFAIATELGFRTAVTTRPDHLRPRHRAQLTSLPRVSLNGLFQSQRHLDVLLSGLPFALRNAVKGS</sequence>
<dbReference type="GO" id="GO:0005975">
    <property type="term" value="P:carbohydrate metabolic process"/>
    <property type="evidence" value="ECO:0007669"/>
    <property type="project" value="InterPro"/>
</dbReference>
<evidence type="ECO:0000313" key="8">
    <source>
        <dbReference type="Proteomes" id="UP000602745"/>
    </source>
</evidence>
<dbReference type="PANTHER" id="PTHR34216:SF7">
    <property type="entry name" value="POLY-BETA-1,6-N-ACETYL-D-GLUCOSAMINE N-DEACETYLASE"/>
    <property type="match status" value="1"/>
</dbReference>
<comment type="similarity">
    <text evidence="2">Belongs to the polysaccharide deacetylase family.</text>
</comment>
<dbReference type="PROSITE" id="PS51677">
    <property type="entry name" value="NODB"/>
    <property type="match status" value="1"/>
</dbReference>
<proteinExistence type="inferred from homology"/>
<gene>
    <name evidence="7" type="ORF">GCM10007276_24020</name>
</gene>
<dbReference type="InterPro" id="IPR011330">
    <property type="entry name" value="Glyco_hydro/deAcase_b/a-brl"/>
</dbReference>
<dbReference type="PANTHER" id="PTHR34216">
    <property type="match status" value="1"/>
</dbReference>
<dbReference type="Proteomes" id="UP000602745">
    <property type="component" value="Unassembled WGS sequence"/>
</dbReference>